<dbReference type="EMBL" id="FRDA01000020">
    <property type="protein sequence ID" value="SHN26862.1"/>
    <property type="molecule type" value="Genomic_DNA"/>
</dbReference>
<dbReference type="InterPro" id="IPR052397">
    <property type="entry name" value="NADPH-QR_MdaB"/>
</dbReference>
<evidence type="ECO:0000313" key="6">
    <source>
        <dbReference type="EMBL" id="SHN26862.1"/>
    </source>
</evidence>
<dbReference type="InterPro" id="IPR029039">
    <property type="entry name" value="Flavoprotein-like_sf"/>
</dbReference>
<dbReference type="GO" id="GO:0016655">
    <property type="term" value="F:oxidoreductase activity, acting on NAD(P)H, quinone or similar compound as acceptor"/>
    <property type="evidence" value="ECO:0007669"/>
    <property type="project" value="UniProtKB-ARBA"/>
</dbReference>
<dbReference type="RefSeq" id="WP_073172003.1">
    <property type="nucleotide sequence ID" value="NZ_FRDA01000020.1"/>
</dbReference>
<evidence type="ECO:0000256" key="1">
    <source>
        <dbReference type="ARBA" id="ARBA00001974"/>
    </source>
</evidence>
<protein>
    <submittedName>
        <fullName evidence="6">Modulator of drug activity B</fullName>
    </submittedName>
</protein>
<evidence type="ECO:0000313" key="7">
    <source>
        <dbReference type="Proteomes" id="UP000183983"/>
    </source>
</evidence>
<dbReference type="PANTHER" id="PTHR46305:SF3">
    <property type="entry name" value="NADPH:QUINONE OXIDOREDUCTASE MDAB"/>
    <property type="match status" value="1"/>
</dbReference>
<keyword evidence="3" id="KW-0274">FAD</keyword>
<evidence type="ECO:0000256" key="4">
    <source>
        <dbReference type="ARBA" id="ARBA00037981"/>
    </source>
</evidence>
<evidence type="ECO:0000256" key="2">
    <source>
        <dbReference type="ARBA" id="ARBA00022630"/>
    </source>
</evidence>
<evidence type="ECO:0000259" key="5">
    <source>
        <dbReference type="Pfam" id="PF02525"/>
    </source>
</evidence>
<keyword evidence="2" id="KW-0285">Flavoprotein</keyword>
<evidence type="ECO:0000256" key="3">
    <source>
        <dbReference type="ARBA" id="ARBA00022827"/>
    </source>
</evidence>
<dbReference type="InterPro" id="IPR003680">
    <property type="entry name" value="Flavodoxin_fold"/>
</dbReference>
<dbReference type="AlphaFoldDB" id="A0A1M7Q8Z7"/>
<dbReference type="Gene3D" id="3.40.50.360">
    <property type="match status" value="1"/>
</dbReference>
<sequence>MKKVVFLNGGKQFAHSDGRYNATLHEAGVAFMDRAGYDVKQTFIDGGYDIVEEVQKFLWADVIVWQMPGWWMGAPWTVKKYIDEVFTEGHGSLYANDGRSRSDASQKYGSGGLLHGKQYMISATWNAPQRAFDDASDFFEAKGVDAVYFPFHKANQFLGMTGLPTFLAVDVMKMPNIEADVKRYEAHLARVFGVRSDCGRRLAGDAFQLALQ</sequence>
<comment type="similarity">
    <text evidence="4">Belongs to the oxidoreductase MdaB family.</text>
</comment>
<reference evidence="6 7" key="1">
    <citation type="submission" date="2016-11" db="EMBL/GenBank/DDBJ databases">
        <authorList>
            <person name="Jaros S."/>
            <person name="Januszkiewicz K."/>
            <person name="Wedrychowicz H."/>
        </authorList>
    </citation>
    <scope>NUCLEOTIDE SEQUENCE [LARGE SCALE GENOMIC DNA]</scope>
    <source>
        <strain evidence="6 7">LMG 26898</strain>
    </source>
</reference>
<dbReference type="Proteomes" id="UP000183983">
    <property type="component" value="Unassembled WGS sequence"/>
</dbReference>
<dbReference type="Pfam" id="PF02525">
    <property type="entry name" value="Flavodoxin_2"/>
    <property type="match status" value="1"/>
</dbReference>
<name>A0A1M7Q8Z7_9PSED</name>
<feature type="domain" description="Flavodoxin-like fold" evidence="5">
    <location>
        <begin position="42"/>
        <end position="188"/>
    </location>
</feature>
<dbReference type="STRING" id="1190415.SAMN05216593_12026"/>
<dbReference type="OrthoDB" id="9798454at2"/>
<dbReference type="SUPFAM" id="SSF52218">
    <property type="entry name" value="Flavoproteins"/>
    <property type="match status" value="1"/>
</dbReference>
<proteinExistence type="inferred from homology"/>
<accession>A0A1M7Q8Z7</accession>
<dbReference type="PANTHER" id="PTHR46305">
    <property type="match status" value="1"/>
</dbReference>
<gene>
    <name evidence="6" type="ORF">SAMN05216593_12026</name>
</gene>
<organism evidence="6 7">
    <name type="scientific">Pseudomonas asturiensis</name>
    <dbReference type="NCBI Taxonomy" id="1190415"/>
    <lineage>
        <taxon>Bacteria</taxon>
        <taxon>Pseudomonadati</taxon>
        <taxon>Pseudomonadota</taxon>
        <taxon>Gammaproteobacteria</taxon>
        <taxon>Pseudomonadales</taxon>
        <taxon>Pseudomonadaceae</taxon>
        <taxon>Pseudomonas</taxon>
    </lineage>
</organism>
<comment type="cofactor">
    <cofactor evidence="1">
        <name>FAD</name>
        <dbReference type="ChEBI" id="CHEBI:57692"/>
    </cofactor>
</comment>